<feature type="non-terminal residue" evidence="1">
    <location>
        <position position="1"/>
    </location>
</feature>
<proteinExistence type="predicted"/>
<feature type="non-terminal residue" evidence="1">
    <location>
        <position position="163"/>
    </location>
</feature>
<dbReference type="EMBL" id="BTSX01000005">
    <property type="protein sequence ID" value="GMT00069.1"/>
    <property type="molecule type" value="Genomic_DNA"/>
</dbReference>
<dbReference type="Proteomes" id="UP001432027">
    <property type="component" value="Unassembled WGS sequence"/>
</dbReference>
<organism evidence="1 2">
    <name type="scientific">Pristionchus entomophagus</name>
    <dbReference type="NCBI Taxonomy" id="358040"/>
    <lineage>
        <taxon>Eukaryota</taxon>
        <taxon>Metazoa</taxon>
        <taxon>Ecdysozoa</taxon>
        <taxon>Nematoda</taxon>
        <taxon>Chromadorea</taxon>
        <taxon>Rhabditida</taxon>
        <taxon>Rhabditina</taxon>
        <taxon>Diplogasteromorpha</taxon>
        <taxon>Diplogasteroidea</taxon>
        <taxon>Neodiplogasteridae</taxon>
        <taxon>Pristionchus</taxon>
    </lineage>
</organism>
<reference evidence="1" key="1">
    <citation type="submission" date="2023-10" db="EMBL/GenBank/DDBJ databases">
        <title>Genome assembly of Pristionchus species.</title>
        <authorList>
            <person name="Yoshida K."/>
            <person name="Sommer R.J."/>
        </authorList>
    </citation>
    <scope>NUCLEOTIDE SEQUENCE</scope>
    <source>
        <strain evidence="1">RS0144</strain>
    </source>
</reference>
<dbReference type="AlphaFoldDB" id="A0AAV5U1K9"/>
<evidence type="ECO:0000313" key="2">
    <source>
        <dbReference type="Proteomes" id="UP001432027"/>
    </source>
</evidence>
<protein>
    <recommendedName>
        <fullName evidence="3">F-box domain-containing protein</fullName>
    </recommendedName>
</protein>
<gene>
    <name evidence="1" type="ORF">PENTCL1PPCAC_22243</name>
</gene>
<sequence length="163" mass="19277">KNLSALYLHIVFQFPFLSLPNEIKFKIYSYFDLASRRALRVNETLEEIEMETKYRHETMEITMEETIVHLSYDGAEIEISHSEVEDELELIGKNTQFNQIHYKSIRSGSRGSVNATRFIKAKKITFDDPILNYRDLQTIVQNREEIHCSRSNVTDDGFMWIYE</sequence>
<evidence type="ECO:0008006" key="3">
    <source>
        <dbReference type="Google" id="ProtNLM"/>
    </source>
</evidence>
<accession>A0AAV5U1K9</accession>
<keyword evidence="2" id="KW-1185">Reference proteome</keyword>
<comment type="caution">
    <text evidence="1">The sequence shown here is derived from an EMBL/GenBank/DDBJ whole genome shotgun (WGS) entry which is preliminary data.</text>
</comment>
<name>A0AAV5U1K9_9BILA</name>
<evidence type="ECO:0000313" key="1">
    <source>
        <dbReference type="EMBL" id="GMT00069.1"/>
    </source>
</evidence>